<feature type="region of interest" description="Disordered" evidence="1">
    <location>
        <begin position="1"/>
        <end position="31"/>
    </location>
</feature>
<dbReference type="InterPro" id="IPR050327">
    <property type="entry name" value="Proton-linked_MCT"/>
</dbReference>
<dbReference type="Gene3D" id="1.20.1250.20">
    <property type="entry name" value="MFS general substrate transporter like domains"/>
    <property type="match status" value="1"/>
</dbReference>
<keyword evidence="2" id="KW-0472">Membrane</keyword>
<feature type="transmembrane region" description="Helical" evidence="2">
    <location>
        <begin position="78"/>
        <end position="98"/>
    </location>
</feature>
<feature type="compositionally biased region" description="Polar residues" evidence="1">
    <location>
        <begin position="15"/>
        <end position="26"/>
    </location>
</feature>
<organism evidence="3 4">
    <name type="scientific">Clonostachys chloroleuca</name>
    <dbReference type="NCBI Taxonomy" id="1926264"/>
    <lineage>
        <taxon>Eukaryota</taxon>
        <taxon>Fungi</taxon>
        <taxon>Dikarya</taxon>
        <taxon>Ascomycota</taxon>
        <taxon>Pezizomycotina</taxon>
        <taxon>Sordariomycetes</taxon>
        <taxon>Hypocreomycetidae</taxon>
        <taxon>Hypocreales</taxon>
        <taxon>Bionectriaceae</taxon>
        <taxon>Clonostachys</taxon>
    </lineage>
</organism>
<dbReference type="PANTHER" id="PTHR11360:SF315">
    <property type="entry name" value="TRANSPORTER MCH2-RELATED"/>
    <property type="match status" value="1"/>
</dbReference>
<keyword evidence="4" id="KW-1185">Reference proteome</keyword>
<dbReference type="AlphaFoldDB" id="A0AA35LTI3"/>
<dbReference type="InterPro" id="IPR036259">
    <property type="entry name" value="MFS_trans_sf"/>
</dbReference>
<accession>A0AA35LTI3</accession>
<sequence length="189" mass="20314">MGTEEKPMQERPEPQETNNLNTQSAPEATPSPIDGGYGWVCGTAAAVTNGHSWGFNFAYAVFLAYYLDNDVVPGSSPMQYAFIGGLSLTSLLAVSPLTTILMRRYGIRPIIFFGVVLKTASLVIASFATQLWHLFLTQGLLFGAGVGLMFIPTAAVVPQWFTANGSLASGISLSGPALEELYIHWPRVP</sequence>
<keyword evidence="2" id="KW-1133">Transmembrane helix</keyword>
<name>A0AA35LTI3_9HYPO</name>
<feature type="compositionally biased region" description="Basic and acidic residues" evidence="1">
    <location>
        <begin position="1"/>
        <end position="14"/>
    </location>
</feature>
<feature type="transmembrane region" description="Helical" evidence="2">
    <location>
        <begin position="110"/>
        <end position="129"/>
    </location>
</feature>
<dbReference type="PANTHER" id="PTHR11360">
    <property type="entry name" value="MONOCARBOXYLATE TRANSPORTER"/>
    <property type="match status" value="1"/>
</dbReference>
<keyword evidence="2" id="KW-0812">Transmembrane</keyword>
<gene>
    <name evidence="3" type="ORF">CCHLO57077_00016151</name>
</gene>
<evidence type="ECO:0000313" key="4">
    <source>
        <dbReference type="Proteomes" id="UP001160390"/>
    </source>
</evidence>
<feature type="transmembrane region" description="Helical" evidence="2">
    <location>
        <begin position="135"/>
        <end position="157"/>
    </location>
</feature>
<dbReference type="Proteomes" id="UP001160390">
    <property type="component" value="Unassembled WGS sequence"/>
</dbReference>
<evidence type="ECO:0000256" key="1">
    <source>
        <dbReference type="SAM" id="MobiDB-lite"/>
    </source>
</evidence>
<reference evidence="3" key="1">
    <citation type="submission" date="2023-01" db="EMBL/GenBank/DDBJ databases">
        <authorList>
            <person name="Piombo E."/>
        </authorList>
    </citation>
    <scope>NUCLEOTIDE SEQUENCE</scope>
</reference>
<comment type="caution">
    <text evidence="3">The sequence shown here is derived from an EMBL/GenBank/DDBJ whole genome shotgun (WGS) entry which is preliminary data.</text>
</comment>
<evidence type="ECO:0000313" key="3">
    <source>
        <dbReference type="EMBL" id="CAI6071827.1"/>
    </source>
</evidence>
<evidence type="ECO:0000256" key="2">
    <source>
        <dbReference type="SAM" id="Phobius"/>
    </source>
</evidence>
<dbReference type="EMBL" id="CABFNP030000642">
    <property type="protein sequence ID" value="CAI6071827.1"/>
    <property type="molecule type" value="Genomic_DNA"/>
</dbReference>
<dbReference type="SUPFAM" id="SSF103473">
    <property type="entry name" value="MFS general substrate transporter"/>
    <property type="match status" value="1"/>
</dbReference>
<proteinExistence type="predicted"/>
<protein>
    <submittedName>
        <fullName evidence="3">Uncharacterized protein</fullName>
    </submittedName>
</protein>